<keyword evidence="3" id="KW-1185">Reference proteome</keyword>
<proteinExistence type="predicted"/>
<evidence type="ECO:0000256" key="1">
    <source>
        <dbReference type="SAM" id="MobiDB-lite"/>
    </source>
</evidence>
<feature type="compositionally biased region" description="Basic and acidic residues" evidence="1">
    <location>
        <begin position="34"/>
        <end position="44"/>
    </location>
</feature>
<feature type="compositionally biased region" description="Basic residues" evidence="1">
    <location>
        <begin position="23"/>
        <end position="33"/>
    </location>
</feature>
<feature type="region of interest" description="Disordered" evidence="1">
    <location>
        <begin position="201"/>
        <end position="226"/>
    </location>
</feature>
<sequence length="371" mass="40578">MADAQSKAELRAAALKKAEELKKKKAGKAKAKKEKAASAAKEEEPAAEPAAEPTEEKPKDAEAEAEAEAEVEAEEEEEAPTEVEPSTPAGAEPATTASPFAPTDTESTTHAKDTGAASESTAELEAKIAALEKELSDVAASRDEAQMMADALEKKVVTLEVLHKEDESHINRLQTDMTELKNENVDLKNKVQKAEADILRLSKKDAQDGGGTDNDNLDELEDEERKRLETRVRELEAENTDLRRGIWHEKRRDMQSPMDDAGGQFTNVPLGGPSSPSATRKQGGFGDFFTSGLNALTGGGHEHHDDDDGFLDDDMEFDEEAFRKAQEEAARARIERIKEVKRGLKNWEGWRLDLVEGRRGGGEGIGEMFEI</sequence>
<dbReference type="EMBL" id="LKEA01000048">
    <property type="protein sequence ID" value="ROV92791.1"/>
    <property type="molecule type" value="Genomic_DNA"/>
</dbReference>
<evidence type="ECO:0000313" key="2">
    <source>
        <dbReference type="EMBL" id="ROV92791.1"/>
    </source>
</evidence>
<dbReference type="AlphaFoldDB" id="A0A423VP61"/>
<feature type="region of interest" description="Disordered" evidence="1">
    <location>
        <begin position="20"/>
        <end position="125"/>
    </location>
</feature>
<gene>
    <name evidence="2" type="ORF">VMCG_09063</name>
</gene>
<dbReference type="OrthoDB" id="5413982at2759"/>
<dbReference type="Proteomes" id="UP000283895">
    <property type="component" value="Unassembled WGS sequence"/>
</dbReference>
<organism evidence="2 3">
    <name type="scientific">Cytospora schulzeri</name>
    <dbReference type="NCBI Taxonomy" id="448051"/>
    <lineage>
        <taxon>Eukaryota</taxon>
        <taxon>Fungi</taxon>
        <taxon>Dikarya</taxon>
        <taxon>Ascomycota</taxon>
        <taxon>Pezizomycotina</taxon>
        <taxon>Sordariomycetes</taxon>
        <taxon>Sordariomycetidae</taxon>
        <taxon>Diaporthales</taxon>
        <taxon>Cytosporaceae</taxon>
        <taxon>Cytospora</taxon>
    </lineage>
</organism>
<comment type="caution">
    <text evidence="2">The sequence shown here is derived from an EMBL/GenBank/DDBJ whole genome shotgun (WGS) entry which is preliminary data.</text>
</comment>
<accession>A0A423VP61</accession>
<name>A0A423VP61_9PEZI</name>
<evidence type="ECO:0000313" key="3">
    <source>
        <dbReference type="Proteomes" id="UP000283895"/>
    </source>
</evidence>
<dbReference type="STRING" id="356882.A0A423VP61"/>
<reference evidence="2 3" key="1">
    <citation type="submission" date="2015-09" db="EMBL/GenBank/DDBJ databases">
        <title>Host preference determinants of Valsa canker pathogens revealed by comparative genomics.</title>
        <authorList>
            <person name="Yin Z."/>
            <person name="Huang L."/>
        </authorList>
    </citation>
    <scope>NUCLEOTIDE SEQUENCE [LARGE SCALE GENOMIC DNA]</scope>
    <source>
        <strain evidence="2 3">03-1</strain>
    </source>
</reference>
<protein>
    <submittedName>
        <fullName evidence="2">Uncharacterized protein</fullName>
    </submittedName>
</protein>
<feature type="compositionally biased region" description="Acidic residues" evidence="1">
    <location>
        <begin position="63"/>
        <end position="81"/>
    </location>
</feature>